<evidence type="ECO:0000313" key="2">
    <source>
        <dbReference type="EMBL" id="MPC92748.1"/>
    </source>
</evidence>
<reference evidence="2 3" key="1">
    <citation type="submission" date="2019-05" db="EMBL/GenBank/DDBJ databases">
        <title>Another draft genome of Portunus trituberculatus and its Hox gene families provides insights of decapod evolution.</title>
        <authorList>
            <person name="Jeong J.-H."/>
            <person name="Song I."/>
            <person name="Kim S."/>
            <person name="Choi T."/>
            <person name="Kim D."/>
            <person name="Ryu S."/>
            <person name="Kim W."/>
        </authorList>
    </citation>
    <scope>NUCLEOTIDE SEQUENCE [LARGE SCALE GENOMIC DNA]</scope>
    <source>
        <tissue evidence="2">Muscle</tissue>
    </source>
</reference>
<organism evidence="2 3">
    <name type="scientific">Portunus trituberculatus</name>
    <name type="common">Swimming crab</name>
    <name type="synonym">Neptunus trituberculatus</name>
    <dbReference type="NCBI Taxonomy" id="210409"/>
    <lineage>
        <taxon>Eukaryota</taxon>
        <taxon>Metazoa</taxon>
        <taxon>Ecdysozoa</taxon>
        <taxon>Arthropoda</taxon>
        <taxon>Crustacea</taxon>
        <taxon>Multicrustacea</taxon>
        <taxon>Malacostraca</taxon>
        <taxon>Eumalacostraca</taxon>
        <taxon>Eucarida</taxon>
        <taxon>Decapoda</taxon>
        <taxon>Pleocyemata</taxon>
        <taxon>Brachyura</taxon>
        <taxon>Eubrachyura</taxon>
        <taxon>Portunoidea</taxon>
        <taxon>Portunidae</taxon>
        <taxon>Portuninae</taxon>
        <taxon>Portunus</taxon>
    </lineage>
</organism>
<evidence type="ECO:0000313" key="3">
    <source>
        <dbReference type="Proteomes" id="UP000324222"/>
    </source>
</evidence>
<sequence length="81" mass="8726">MDLSEKGRREVSFLATVKGERVKEVYLVVVDEAGKSEATLEGEGMGFPTTSEGGLERRVGTSYDLEERGREGSEISAKGNG</sequence>
<feature type="compositionally biased region" description="Basic and acidic residues" evidence="1">
    <location>
        <begin position="54"/>
        <end position="73"/>
    </location>
</feature>
<accession>A0A5B7JID4</accession>
<dbReference type="EMBL" id="VSRR010092358">
    <property type="protein sequence ID" value="MPC92748.1"/>
    <property type="molecule type" value="Genomic_DNA"/>
</dbReference>
<keyword evidence="3" id="KW-1185">Reference proteome</keyword>
<name>A0A5B7JID4_PORTR</name>
<gene>
    <name evidence="2" type="ORF">E2C01_087854</name>
</gene>
<feature type="region of interest" description="Disordered" evidence="1">
    <location>
        <begin position="40"/>
        <end position="81"/>
    </location>
</feature>
<comment type="caution">
    <text evidence="2">The sequence shown here is derived from an EMBL/GenBank/DDBJ whole genome shotgun (WGS) entry which is preliminary data.</text>
</comment>
<dbReference type="Proteomes" id="UP000324222">
    <property type="component" value="Unassembled WGS sequence"/>
</dbReference>
<evidence type="ECO:0000256" key="1">
    <source>
        <dbReference type="SAM" id="MobiDB-lite"/>
    </source>
</evidence>
<proteinExistence type="predicted"/>
<protein>
    <submittedName>
        <fullName evidence="2">Uncharacterized protein</fullName>
    </submittedName>
</protein>
<dbReference type="AlphaFoldDB" id="A0A5B7JID4"/>